<accession>A0A1X1F0F4</accession>
<dbReference type="GO" id="GO:0016874">
    <property type="term" value="F:ligase activity"/>
    <property type="evidence" value="ECO:0007669"/>
    <property type="project" value="UniProtKB-KW"/>
</dbReference>
<keyword evidence="1" id="KW-0436">Ligase</keyword>
<keyword evidence="3 4" id="KW-0067">ATP-binding</keyword>
<evidence type="ECO:0000256" key="1">
    <source>
        <dbReference type="ARBA" id="ARBA00022598"/>
    </source>
</evidence>
<name>A0A1X1F0F4_PANCY</name>
<dbReference type="STRING" id="55209.HA50_20675"/>
<evidence type="ECO:0000256" key="2">
    <source>
        <dbReference type="ARBA" id="ARBA00022741"/>
    </source>
</evidence>
<sequence>MRKIFLQIGATRDGQNPYCAVAKREGYFTVLAEMGDFVDYQSLSFTLPFDLIVRLDRPENPWDVLQACLRAGLLEHPQVVLAGFEAYNVSAGRVREMLAGPDAGPGFIPPDKYAQRMALRKAWPRFPQPEFRFFASPLSIRDAREALLYPCVIKPVDGGGGLGIWLVEQASQLDTVINKLVDTMNYGGRGFSGFIVESWLCGDEYSLQGVVDNGHAVALTCCQKVIEHHSDQDGSISFYESGHVAMAAQQLPASFTSLMSFCCETFGYRQGAFHIDFIVVNGEPHFLEMGFRLSGMGVVNLVEEVTGINWAEIAFHIEAGRGMPELHFCQATQVVGRLRLRQPLQYRQAEQWIAQQQRGQLLPPLNLPALEVSPRSSLYADLTRHAGILATFRLPGNSRDDVLATFHQILDVSSFATRGDLLCAE</sequence>
<dbReference type="GO" id="GO:0005524">
    <property type="term" value="F:ATP binding"/>
    <property type="evidence" value="ECO:0007669"/>
    <property type="project" value="UniProtKB-UniRule"/>
</dbReference>
<dbReference type="Proteomes" id="UP000193749">
    <property type="component" value="Unassembled WGS sequence"/>
</dbReference>
<dbReference type="Gene3D" id="3.30.470.20">
    <property type="entry name" value="ATP-grasp fold, B domain"/>
    <property type="match status" value="1"/>
</dbReference>
<organism evidence="6 7">
    <name type="scientific">Pantoea cypripedii</name>
    <name type="common">Pectobacterium cypripedii</name>
    <name type="synonym">Erwinia cypripedii</name>
    <dbReference type="NCBI Taxonomy" id="55209"/>
    <lineage>
        <taxon>Bacteria</taxon>
        <taxon>Pseudomonadati</taxon>
        <taxon>Pseudomonadota</taxon>
        <taxon>Gammaproteobacteria</taxon>
        <taxon>Enterobacterales</taxon>
        <taxon>Erwiniaceae</taxon>
        <taxon>Pantoea</taxon>
    </lineage>
</organism>
<dbReference type="SUPFAM" id="SSF56059">
    <property type="entry name" value="Glutathione synthetase ATP-binding domain-like"/>
    <property type="match status" value="1"/>
</dbReference>
<dbReference type="Pfam" id="PF02655">
    <property type="entry name" value="ATP-grasp_3"/>
    <property type="match status" value="1"/>
</dbReference>
<proteinExistence type="predicted"/>
<evidence type="ECO:0000256" key="4">
    <source>
        <dbReference type="PROSITE-ProRule" id="PRU00409"/>
    </source>
</evidence>
<reference evidence="6 7" key="1">
    <citation type="journal article" date="2017" name="Antonie Van Leeuwenhoek">
        <title>Phylogenomic resolution of the bacterial genus Pantoea and its relationship with Erwinia and Tatumella.</title>
        <authorList>
            <person name="Palmer M."/>
            <person name="Steenkamp E.T."/>
            <person name="Coetzee M.P."/>
            <person name="Chan W.Y."/>
            <person name="van Zyl E."/>
            <person name="De Maayer P."/>
            <person name="Coutinho T.A."/>
            <person name="Blom J."/>
            <person name="Smits T.H."/>
            <person name="Duffy B."/>
            <person name="Venter S.N."/>
        </authorList>
    </citation>
    <scope>NUCLEOTIDE SEQUENCE [LARGE SCALE GENOMIC DNA]</scope>
    <source>
        <strain evidence="6 7">LMG 2657</strain>
    </source>
</reference>
<comment type="caution">
    <text evidence="6">The sequence shown here is derived from an EMBL/GenBank/DDBJ whole genome shotgun (WGS) entry which is preliminary data.</text>
</comment>
<protein>
    <submittedName>
        <fullName evidence="6">Arginase</fullName>
    </submittedName>
</protein>
<dbReference type="RefSeq" id="WP_084878197.1">
    <property type="nucleotide sequence ID" value="NZ_JAGGMY010000001.1"/>
</dbReference>
<evidence type="ECO:0000313" key="6">
    <source>
        <dbReference type="EMBL" id="ORM95634.1"/>
    </source>
</evidence>
<dbReference type="OrthoDB" id="9134168at2"/>
<keyword evidence="2 4" id="KW-0547">Nucleotide-binding</keyword>
<evidence type="ECO:0000313" key="7">
    <source>
        <dbReference type="Proteomes" id="UP000193749"/>
    </source>
</evidence>
<dbReference type="InterPro" id="IPR011761">
    <property type="entry name" value="ATP-grasp"/>
</dbReference>
<evidence type="ECO:0000259" key="5">
    <source>
        <dbReference type="PROSITE" id="PS50975"/>
    </source>
</evidence>
<dbReference type="AlphaFoldDB" id="A0A1X1F0F4"/>
<dbReference type="PANTHER" id="PTHR43585">
    <property type="entry name" value="FUMIPYRROLE BIOSYNTHESIS PROTEIN C"/>
    <property type="match status" value="1"/>
</dbReference>
<dbReference type="InterPro" id="IPR052032">
    <property type="entry name" value="ATP-dep_AA_Ligase"/>
</dbReference>
<evidence type="ECO:0000256" key="3">
    <source>
        <dbReference type="ARBA" id="ARBA00022840"/>
    </source>
</evidence>
<dbReference type="GO" id="GO:0046872">
    <property type="term" value="F:metal ion binding"/>
    <property type="evidence" value="ECO:0007669"/>
    <property type="project" value="InterPro"/>
</dbReference>
<dbReference type="PANTHER" id="PTHR43585:SF2">
    <property type="entry name" value="ATP-GRASP ENZYME FSQD"/>
    <property type="match status" value="1"/>
</dbReference>
<dbReference type="InterPro" id="IPR003806">
    <property type="entry name" value="ATP-grasp_PylC-type"/>
</dbReference>
<dbReference type="EMBL" id="MLJI01000001">
    <property type="protein sequence ID" value="ORM95634.1"/>
    <property type="molecule type" value="Genomic_DNA"/>
</dbReference>
<gene>
    <name evidence="6" type="ORF">HA50_20675</name>
</gene>
<feature type="domain" description="ATP-grasp" evidence="5">
    <location>
        <begin position="118"/>
        <end position="319"/>
    </location>
</feature>
<keyword evidence="7" id="KW-1185">Reference proteome</keyword>
<dbReference type="PROSITE" id="PS50975">
    <property type="entry name" value="ATP_GRASP"/>
    <property type="match status" value="1"/>
</dbReference>